<evidence type="ECO:0000313" key="3">
    <source>
        <dbReference type="Proteomes" id="UP001383192"/>
    </source>
</evidence>
<accession>A0AAW0CJ84</accession>
<gene>
    <name evidence="2" type="ORF">VNI00_010623</name>
</gene>
<dbReference type="AlphaFoldDB" id="A0AAW0CJ84"/>
<feature type="region of interest" description="Disordered" evidence="1">
    <location>
        <begin position="45"/>
        <end position="85"/>
    </location>
</feature>
<evidence type="ECO:0000256" key="1">
    <source>
        <dbReference type="SAM" id="MobiDB-lite"/>
    </source>
</evidence>
<dbReference type="EMBL" id="JAYKXP010000043">
    <property type="protein sequence ID" value="KAK7038738.1"/>
    <property type="molecule type" value="Genomic_DNA"/>
</dbReference>
<protein>
    <submittedName>
        <fullName evidence="2">Uncharacterized protein</fullName>
    </submittedName>
</protein>
<reference evidence="2 3" key="1">
    <citation type="submission" date="2024-01" db="EMBL/GenBank/DDBJ databases">
        <title>A draft genome for a cacao thread blight-causing isolate of Paramarasmius palmivorus.</title>
        <authorList>
            <person name="Baruah I.K."/>
            <person name="Bukari Y."/>
            <person name="Amoako-Attah I."/>
            <person name="Meinhardt L.W."/>
            <person name="Bailey B.A."/>
            <person name="Cohen S.P."/>
        </authorList>
    </citation>
    <scope>NUCLEOTIDE SEQUENCE [LARGE SCALE GENOMIC DNA]</scope>
    <source>
        <strain evidence="2 3">GH-12</strain>
    </source>
</reference>
<dbReference type="Proteomes" id="UP001383192">
    <property type="component" value="Unassembled WGS sequence"/>
</dbReference>
<feature type="compositionally biased region" description="Acidic residues" evidence="1">
    <location>
        <begin position="59"/>
        <end position="84"/>
    </location>
</feature>
<evidence type="ECO:0000313" key="2">
    <source>
        <dbReference type="EMBL" id="KAK7038738.1"/>
    </source>
</evidence>
<comment type="caution">
    <text evidence="2">The sequence shown here is derived from an EMBL/GenBank/DDBJ whole genome shotgun (WGS) entry which is preliminary data.</text>
</comment>
<keyword evidence="3" id="KW-1185">Reference proteome</keyword>
<proteinExistence type="predicted"/>
<sequence>MSNDSHHAFDWNTVQNLELNDIEEDFSWDDFQWDDLRDEDWERLMGSYTEGYDPNASDSDMEPEDGPEDVEMDDGADDDTEEEHETIYVQRTRLLKERLASQIIL</sequence>
<name>A0AAW0CJ84_9AGAR</name>
<organism evidence="2 3">
    <name type="scientific">Paramarasmius palmivorus</name>
    <dbReference type="NCBI Taxonomy" id="297713"/>
    <lineage>
        <taxon>Eukaryota</taxon>
        <taxon>Fungi</taxon>
        <taxon>Dikarya</taxon>
        <taxon>Basidiomycota</taxon>
        <taxon>Agaricomycotina</taxon>
        <taxon>Agaricomycetes</taxon>
        <taxon>Agaricomycetidae</taxon>
        <taxon>Agaricales</taxon>
        <taxon>Marasmiineae</taxon>
        <taxon>Marasmiaceae</taxon>
        <taxon>Paramarasmius</taxon>
    </lineage>
</organism>